<organism evidence="3 4">
    <name type="scientific">Pterulicium gracile</name>
    <dbReference type="NCBI Taxonomy" id="1884261"/>
    <lineage>
        <taxon>Eukaryota</taxon>
        <taxon>Fungi</taxon>
        <taxon>Dikarya</taxon>
        <taxon>Basidiomycota</taxon>
        <taxon>Agaricomycotina</taxon>
        <taxon>Agaricomycetes</taxon>
        <taxon>Agaricomycetidae</taxon>
        <taxon>Agaricales</taxon>
        <taxon>Pleurotineae</taxon>
        <taxon>Pterulaceae</taxon>
        <taxon>Pterulicium</taxon>
    </lineage>
</organism>
<evidence type="ECO:0000313" key="3">
    <source>
        <dbReference type="EMBL" id="TFL02396.1"/>
    </source>
</evidence>
<feature type="region of interest" description="Disordered" evidence="1">
    <location>
        <begin position="227"/>
        <end position="266"/>
    </location>
</feature>
<feature type="compositionally biased region" description="Acidic residues" evidence="1">
    <location>
        <begin position="237"/>
        <end position="251"/>
    </location>
</feature>
<dbReference type="EMBL" id="ML178822">
    <property type="protein sequence ID" value="TFL02396.1"/>
    <property type="molecule type" value="Genomic_DNA"/>
</dbReference>
<evidence type="ECO:0000313" key="4">
    <source>
        <dbReference type="Proteomes" id="UP000305067"/>
    </source>
</evidence>
<feature type="signal peptide" evidence="2">
    <location>
        <begin position="1"/>
        <end position="19"/>
    </location>
</feature>
<keyword evidence="4" id="KW-1185">Reference proteome</keyword>
<feature type="chain" id="PRO_5023020887" evidence="2">
    <location>
        <begin position="20"/>
        <end position="473"/>
    </location>
</feature>
<dbReference type="AlphaFoldDB" id="A0A5C3QKC3"/>
<evidence type="ECO:0000256" key="2">
    <source>
        <dbReference type="SAM" id="SignalP"/>
    </source>
</evidence>
<dbReference type="Proteomes" id="UP000305067">
    <property type="component" value="Unassembled WGS sequence"/>
</dbReference>
<feature type="compositionally biased region" description="Gly residues" evidence="1">
    <location>
        <begin position="253"/>
        <end position="266"/>
    </location>
</feature>
<protein>
    <submittedName>
        <fullName evidence="3">Uncharacterized protein</fullName>
    </submittedName>
</protein>
<gene>
    <name evidence="3" type="ORF">BDV98DRAFT_655398</name>
</gene>
<dbReference type="OrthoDB" id="2153847at2759"/>
<sequence length="473" mass="47193">MLSFQTVLLAMCSAMVASAAPIPHTRREVPQEHSHEFYLTSVRDSLNLDNPDGIVDPVFGLLGNGAAAEGAGQITNLDCLHAATADRAFTNAKNINDIQGMVNALIFRALERNTLGVGLRSEACTGFNFANPEVAAVQQHQDAAADGAAAENKEITLELARQIASIGGDPLDALDSGTFQPGDVNDNTFRGNSCNELNDADGCIFTQNLLVEDATIEEIDAAVAGIDGGAGNAGAEDGGDDTGAGEEEDTGADNGGDNNGGANNGGAGNGGAAGNLQQFTGNVGGITAPAVTAGGRGFIVENNDQFLNLAAALGRSCDVHKNQCADRANGGQAPGVSVGDCDTQANACRQLIDGAVAGNNGGANNVNNNGANNGGANNSGNTGGANNGGAAVGNLQKFTGNVGGVTAPAVTAGGRGFVVEGSDDFLNVAAAIGRSCDIHKNQCANAANGGRAPGVSVGDCDQQANACRQANGV</sequence>
<accession>A0A5C3QKC3</accession>
<evidence type="ECO:0000256" key="1">
    <source>
        <dbReference type="SAM" id="MobiDB-lite"/>
    </source>
</evidence>
<name>A0A5C3QKC3_9AGAR</name>
<keyword evidence="2" id="KW-0732">Signal</keyword>
<reference evidence="3 4" key="1">
    <citation type="journal article" date="2019" name="Nat. Ecol. Evol.">
        <title>Megaphylogeny resolves global patterns of mushroom evolution.</title>
        <authorList>
            <person name="Varga T."/>
            <person name="Krizsan K."/>
            <person name="Foldi C."/>
            <person name="Dima B."/>
            <person name="Sanchez-Garcia M."/>
            <person name="Sanchez-Ramirez S."/>
            <person name="Szollosi G.J."/>
            <person name="Szarkandi J.G."/>
            <person name="Papp V."/>
            <person name="Albert L."/>
            <person name="Andreopoulos W."/>
            <person name="Angelini C."/>
            <person name="Antonin V."/>
            <person name="Barry K.W."/>
            <person name="Bougher N.L."/>
            <person name="Buchanan P."/>
            <person name="Buyck B."/>
            <person name="Bense V."/>
            <person name="Catcheside P."/>
            <person name="Chovatia M."/>
            <person name="Cooper J."/>
            <person name="Damon W."/>
            <person name="Desjardin D."/>
            <person name="Finy P."/>
            <person name="Geml J."/>
            <person name="Haridas S."/>
            <person name="Hughes K."/>
            <person name="Justo A."/>
            <person name="Karasinski D."/>
            <person name="Kautmanova I."/>
            <person name="Kiss B."/>
            <person name="Kocsube S."/>
            <person name="Kotiranta H."/>
            <person name="LaButti K.M."/>
            <person name="Lechner B.E."/>
            <person name="Liimatainen K."/>
            <person name="Lipzen A."/>
            <person name="Lukacs Z."/>
            <person name="Mihaltcheva S."/>
            <person name="Morgado L.N."/>
            <person name="Niskanen T."/>
            <person name="Noordeloos M.E."/>
            <person name="Ohm R.A."/>
            <person name="Ortiz-Santana B."/>
            <person name="Ovrebo C."/>
            <person name="Racz N."/>
            <person name="Riley R."/>
            <person name="Savchenko A."/>
            <person name="Shiryaev A."/>
            <person name="Soop K."/>
            <person name="Spirin V."/>
            <person name="Szebenyi C."/>
            <person name="Tomsovsky M."/>
            <person name="Tulloss R.E."/>
            <person name="Uehling J."/>
            <person name="Grigoriev I.V."/>
            <person name="Vagvolgyi C."/>
            <person name="Papp T."/>
            <person name="Martin F.M."/>
            <person name="Miettinen O."/>
            <person name="Hibbett D.S."/>
            <person name="Nagy L.G."/>
        </authorList>
    </citation>
    <scope>NUCLEOTIDE SEQUENCE [LARGE SCALE GENOMIC DNA]</scope>
    <source>
        <strain evidence="3 4">CBS 309.79</strain>
    </source>
</reference>
<proteinExistence type="predicted"/>
<dbReference type="STRING" id="1884261.A0A5C3QKC3"/>